<dbReference type="PANTHER" id="PTHR30050:SF4">
    <property type="entry name" value="ATP-BINDING PROTEIN RV3427C IN INSERTION SEQUENCE-RELATED"/>
    <property type="match status" value="1"/>
</dbReference>
<dbReference type="Proteomes" id="UP000001635">
    <property type="component" value="Chromosome"/>
</dbReference>
<reference evidence="6" key="1">
    <citation type="submission" date="2011-07" db="EMBL/GenBank/DDBJ databases">
        <title>The complete genome of Cyclobacterium marinum DSM 745.</title>
        <authorList>
            <person name="Lucas S."/>
            <person name="Han J."/>
            <person name="Lapidus A."/>
            <person name="Bruce D."/>
            <person name="Goodwin L."/>
            <person name="Pitluck S."/>
            <person name="Peters L."/>
            <person name="Kyrpides N."/>
            <person name="Mavromatis K."/>
            <person name="Ivanova N."/>
            <person name="Ovchinnikova G."/>
            <person name="Chertkov O."/>
            <person name="Detter J.C."/>
            <person name="Tapia R."/>
            <person name="Han C."/>
            <person name="Land M."/>
            <person name="Hauser L."/>
            <person name="Markowitz V."/>
            <person name="Cheng J.-F."/>
            <person name="Hugenholtz P."/>
            <person name="Woyke T."/>
            <person name="Wu D."/>
            <person name="Tindall B."/>
            <person name="Schuetze A."/>
            <person name="Brambilla E."/>
            <person name="Klenk H.-P."/>
            <person name="Eisen J.A."/>
        </authorList>
    </citation>
    <scope>NUCLEOTIDE SEQUENCE [LARGE SCALE GENOMIC DNA]</scope>
    <source>
        <strain evidence="6">ATCC 25205 / DSM 745 / LMG 13164 / NCIMB 1802</strain>
    </source>
</reference>
<dbReference type="AlphaFoldDB" id="G0J445"/>
<dbReference type="eggNOG" id="COG1484">
    <property type="taxonomic scope" value="Bacteria"/>
</dbReference>
<evidence type="ECO:0000256" key="1">
    <source>
        <dbReference type="ARBA" id="ARBA00008059"/>
    </source>
</evidence>
<evidence type="ECO:0000313" key="5">
    <source>
        <dbReference type="EMBL" id="AEL26711.1"/>
    </source>
</evidence>
<dbReference type="GO" id="GO:0006260">
    <property type="term" value="P:DNA replication"/>
    <property type="evidence" value="ECO:0007669"/>
    <property type="project" value="TreeGrafter"/>
</dbReference>
<dbReference type="InterPro" id="IPR027417">
    <property type="entry name" value="P-loop_NTPase"/>
</dbReference>
<accession>G0J445</accession>
<evidence type="ECO:0000259" key="4">
    <source>
        <dbReference type="SMART" id="SM00382"/>
    </source>
</evidence>
<evidence type="ECO:0000256" key="3">
    <source>
        <dbReference type="ARBA" id="ARBA00022840"/>
    </source>
</evidence>
<dbReference type="PANTHER" id="PTHR30050">
    <property type="entry name" value="CHROMOSOMAL REPLICATION INITIATOR PROTEIN DNAA"/>
    <property type="match status" value="1"/>
</dbReference>
<dbReference type="EMBL" id="CP002955">
    <property type="protein sequence ID" value="AEL26711.1"/>
    <property type="molecule type" value="Genomic_DNA"/>
</dbReference>
<dbReference type="HOGENOM" id="CLU_062999_7_0_10"/>
<dbReference type="InterPro" id="IPR028350">
    <property type="entry name" value="DNAC/IstB-like"/>
</dbReference>
<dbReference type="InterPro" id="IPR047661">
    <property type="entry name" value="IstB"/>
</dbReference>
<gene>
    <name evidence="5" type="ordered locus">Cycma_2980</name>
</gene>
<dbReference type="SUPFAM" id="SSF52540">
    <property type="entry name" value="P-loop containing nucleoside triphosphate hydrolases"/>
    <property type="match status" value="1"/>
</dbReference>
<organism evidence="5 6">
    <name type="scientific">Cyclobacterium marinum (strain ATCC 25205 / DSM 745 / LMG 13164 / NCIMB 1802)</name>
    <name type="common">Flectobacillus marinus</name>
    <dbReference type="NCBI Taxonomy" id="880070"/>
    <lineage>
        <taxon>Bacteria</taxon>
        <taxon>Pseudomonadati</taxon>
        <taxon>Bacteroidota</taxon>
        <taxon>Cytophagia</taxon>
        <taxon>Cytophagales</taxon>
        <taxon>Cyclobacteriaceae</taxon>
        <taxon>Cyclobacterium</taxon>
    </lineage>
</organism>
<name>G0J445_CYCMS</name>
<comment type="similarity">
    <text evidence="1">Belongs to the IS21/IS1162 putative ATP-binding protein family.</text>
</comment>
<feature type="domain" description="AAA+ ATPase" evidence="4">
    <location>
        <begin position="98"/>
        <end position="234"/>
    </location>
</feature>
<dbReference type="CDD" id="cd00009">
    <property type="entry name" value="AAA"/>
    <property type="match status" value="1"/>
</dbReference>
<sequence>MNREQTLEQLKKMKLTGMARRYESELSLPPEQREDAHTLLAMMTQAESEYRSGKQTERYLRASKLRYNAVPENIRCGPERGLSREQFAELLDGSYIRESRNILITGATGVGKSYVACALGRNACILGFRVIYFGMNRFLETLSQVRIEGAYLKWLKQLNRYDLLIFDDFGLKPLTHDGRLTLLDILEDRYNGSATIFTSQLPLDRWYDYISEPTLADAIIDRLSAKAHKIELIGESWRNKKIK</sequence>
<dbReference type="RefSeq" id="WP_014021001.1">
    <property type="nucleotide sequence ID" value="NC_015914.1"/>
</dbReference>
<evidence type="ECO:0000256" key="2">
    <source>
        <dbReference type="ARBA" id="ARBA00022741"/>
    </source>
</evidence>
<keyword evidence="2" id="KW-0547">Nucleotide-binding</keyword>
<dbReference type="Pfam" id="PF01695">
    <property type="entry name" value="IstB_IS21"/>
    <property type="match status" value="1"/>
</dbReference>
<dbReference type="SMART" id="SM00382">
    <property type="entry name" value="AAA"/>
    <property type="match status" value="1"/>
</dbReference>
<dbReference type="KEGG" id="cmr:Cycma_2980"/>
<dbReference type="InterPro" id="IPR002611">
    <property type="entry name" value="IstB_ATP-bd"/>
</dbReference>
<keyword evidence="3 5" id="KW-0067">ATP-binding</keyword>
<dbReference type="InterPro" id="IPR003593">
    <property type="entry name" value="AAA+_ATPase"/>
</dbReference>
<dbReference type="GO" id="GO:0005524">
    <property type="term" value="F:ATP binding"/>
    <property type="evidence" value="ECO:0007669"/>
    <property type="project" value="UniProtKB-KW"/>
</dbReference>
<evidence type="ECO:0000313" key="6">
    <source>
        <dbReference type="Proteomes" id="UP000001635"/>
    </source>
</evidence>
<dbReference type="Gene3D" id="3.40.50.300">
    <property type="entry name" value="P-loop containing nucleotide triphosphate hydrolases"/>
    <property type="match status" value="1"/>
</dbReference>
<proteinExistence type="inferred from homology"/>
<dbReference type="OrthoDB" id="8064373at2"/>
<protein>
    <submittedName>
        <fullName evidence="5">IstB domain protein ATP-binding protein</fullName>
    </submittedName>
</protein>
<dbReference type="STRING" id="880070.Cycma_2980"/>
<dbReference type="NCBIfam" id="NF038214">
    <property type="entry name" value="IS21_help_AAA"/>
    <property type="match status" value="1"/>
</dbReference>
<dbReference type="PIRSF" id="PIRSF003073">
    <property type="entry name" value="DNAC_TnpB_IstB"/>
    <property type="match status" value="1"/>
</dbReference>
<keyword evidence="6" id="KW-1185">Reference proteome</keyword>